<evidence type="ECO:0000313" key="1">
    <source>
        <dbReference type="Proteomes" id="UP000790787"/>
    </source>
</evidence>
<keyword evidence="1" id="KW-1185">Reference proteome</keyword>
<name>A0AC58S4K8_TOBAC</name>
<organism evidence="1 2">
    <name type="scientific">Nicotiana tabacum</name>
    <name type="common">Common tobacco</name>
    <dbReference type="NCBI Taxonomy" id="4097"/>
    <lineage>
        <taxon>Eukaryota</taxon>
        <taxon>Viridiplantae</taxon>
        <taxon>Streptophyta</taxon>
        <taxon>Embryophyta</taxon>
        <taxon>Tracheophyta</taxon>
        <taxon>Spermatophyta</taxon>
        <taxon>Magnoliopsida</taxon>
        <taxon>eudicotyledons</taxon>
        <taxon>Gunneridae</taxon>
        <taxon>Pentapetalae</taxon>
        <taxon>asterids</taxon>
        <taxon>lamiids</taxon>
        <taxon>Solanales</taxon>
        <taxon>Solanaceae</taxon>
        <taxon>Nicotianoideae</taxon>
        <taxon>Nicotianeae</taxon>
        <taxon>Nicotiana</taxon>
    </lineage>
</organism>
<gene>
    <name evidence="2" type="primary">LOC142165219</name>
</gene>
<evidence type="ECO:0000313" key="2">
    <source>
        <dbReference type="RefSeq" id="XP_075079921.1"/>
    </source>
</evidence>
<protein>
    <submittedName>
        <fullName evidence="2">Uncharacterized protein LOC142165219</fullName>
    </submittedName>
</protein>
<sequence length="194" mass="22684">MIEEATYSLKKAQKRIKKYADRNRRPLEFKVGDKVLLNLTLIWKKIDNRVIHKALVSRYDGPFEVAAKVGEVAYRLKLPERMKIHSNFHVSFLRPYVEDPDINKTKRAPPEVRTQLEEEIKKILDHRVLGMPKKNRRTEFLIQWKGKPKEDTTWQKGASLWQFKQKIEDYLKSASTRTSSSTSGGGLIALNFEM</sequence>
<proteinExistence type="predicted"/>
<reference evidence="2" key="2">
    <citation type="submission" date="2025-08" db="UniProtKB">
        <authorList>
            <consortium name="RefSeq"/>
        </authorList>
    </citation>
    <scope>IDENTIFICATION</scope>
    <source>
        <tissue evidence="2">Leaf</tissue>
    </source>
</reference>
<dbReference type="RefSeq" id="XP_075079921.1">
    <property type="nucleotide sequence ID" value="XM_075223820.1"/>
</dbReference>
<dbReference type="Proteomes" id="UP000790787">
    <property type="component" value="Chromosome 10"/>
</dbReference>
<accession>A0AC58S4K8</accession>
<reference evidence="1" key="1">
    <citation type="journal article" date="2014" name="Nat. Commun.">
        <title>The tobacco genome sequence and its comparison with those of tomato and potato.</title>
        <authorList>
            <person name="Sierro N."/>
            <person name="Battey J.N."/>
            <person name="Ouadi S."/>
            <person name="Bakaher N."/>
            <person name="Bovet L."/>
            <person name="Willig A."/>
            <person name="Goepfert S."/>
            <person name="Peitsch M.C."/>
            <person name="Ivanov N.V."/>
        </authorList>
    </citation>
    <scope>NUCLEOTIDE SEQUENCE [LARGE SCALE GENOMIC DNA]</scope>
</reference>